<name>A0A1M5YSZ7_9BACT</name>
<accession>A0A1M5YSZ7</accession>
<dbReference type="OrthoDB" id="9785476at2"/>
<dbReference type="GO" id="GO:0000030">
    <property type="term" value="F:mannosyltransferase activity"/>
    <property type="evidence" value="ECO:0007669"/>
    <property type="project" value="InterPro"/>
</dbReference>
<comment type="subcellular location">
    <subcellularLocation>
        <location evidence="1">Cell membrane</location>
        <topology evidence="1">Multi-pass membrane protein</topology>
    </subcellularLocation>
</comment>
<keyword evidence="5 8" id="KW-0812">Transmembrane</keyword>
<dbReference type="Proteomes" id="UP000184139">
    <property type="component" value="Unassembled WGS sequence"/>
</dbReference>
<evidence type="ECO:0000259" key="9">
    <source>
        <dbReference type="Pfam" id="PF02366"/>
    </source>
</evidence>
<proteinExistence type="predicted"/>
<keyword evidence="3" id="KW-0328">Glycosyltransferase</keyword>
<dbReference type="AlphaFoldDB" id="A0A1M5YSZ7"/>
<dbReference type="GO" id="GO:0016763">
    <property type="term" value="F:pentosyltransferase activity"/>
    <property type="evidence" value="ECO:0007669"/>
    <property type="project" value="TreeGrafter"/>
</dbReference>
<feature type="transmembrane region" description="Helical" evidence="8">
    <location>
        <begin position="120"/>
        <end position="137"/>
    </location>
</feature>
<dbReference type="GO" id="GO:0006493">
    <property type="term" value="P:protein O-linked glycosylation"/>
    <property type="evidence" value="ECO:0007669"/>
    <property type="project" value="InterPro"/>
</dbReference>
<dbReference type="GO" id="GO:0009103">
    <property type="term" value="P:lipopolysaccharide biosynthetic process"/>
    <property type="evidence" value="ECO:0007669"/>
    <property type="project" value="UniProtKB-ARBA"/>
</dbReference>
<feature type="transmembrane region" description="Helical" evidence="8">
    <location>
        <begin position="97"/>
        <end position="114"/>
    </location>
</feature>
<keyword evidence="11" id="KW-1185">Reference proteome</keyword>
<feature type="transmembrane region" description="Helical" evidence="8">
    <location>
        <begin position="376"/>
        <end position="394"/>
    </location>
</feature>
<reference evidence="10 11" key="1">
    <citation type="submission" date="2016-11" db="EMBL/GenBank/DDBJ databases">
        <authorList>
            <person name="Jaros S."/>
            <person name="Januszkiewicz K."/>
            <person name="Wedrychowicz H."/>
        </authorList>
    </citation>
    <scope>NUCLEOTIDE SEQUENCE [LARGE SCALE GENOMIC DNA]</scope>
    <source>
        <strain evidence="10 11">DSM 9705</strain>
    </source>
</reference>
<dbReference type="EMBL" id="FQXS01000058">
    <property type="protein sequence ID" value="SHI15196.1"/>
    <property type="molecule type" value="Genomic_DNA"/>
</dbReference>
<protein>
    <submittedName>
        <fullName evidence="10">4-amino-4-deoxy-L-arabinose transferase</fullName>
    </submittedName>
</protein>
<dbReference type="GO" id="GO:0005886">
    <property type="term" value="C:plasma membrane"/>
    <property type="evidence" value="ECO:0007669"/>
    <property type="project" value="UniProtKB-SubCell"/>
</dbReference>
<dbReference type="RefSeq" id="WP_073379499.1">
    <property type="nucleotide sequence ID" value="NZ_FQXS01000058.1"/>
</dbReference>
<evidence type="ECO:0000256" key="6">
    <source>
        <dbReference type="ARBA" id="ARBA00022989"/>
    </source>
</evidence>
<dbReference type="PANTHER" id="PTHR33908:SF11">
    <property type="entry name" value="MEMBRANE PROTEIN"/>
    <property type="match status" value="1"/>
</dbReference>
<feature type="transmembrane region" description="Helical" evidence="8">
    <location>
        <begin position="144"/>
        <end position="163"/>
    </location>
</feature>
<keyword evidence="2" id="KW-1003">Cell membrane</keyword>
<organism evidence="10 11">
    <name type="scientific">Desulfofustis glycolicus DSM 9705</name>
    <dbReference type="NCBI Taxonomy" id="1121409"/>
    <lineage>
        <taxon>Bacteria</taxon>
        <taxon>Pseudomonadati</taxon>
        <taxon>Thermodesulfobacteriota</taxon>
        <taxon>Desulfobulbia</taxon>
        <taxon>Desulfobulbales</taxon>
        <taxon>Desulfocapsaceae</taxon>
        <taxon>Desulfofustis</taxon>
    </lineage>
</organism>
<evidence type="ECO:0000313" key="11">
    <source>
        <dbReference type="Proteomes" id="UP000184139"/>
    </source>
</evidence>
<evidence type="ECO:0000256" key="3">
    <source>
        <dbReference type="ARBA" id="ARBA00022676"/>
    </source>
</evidence>
<feature type="transmembrane region" description="Helical" evidence="8">
    <location>
        <begin position="415"/>
        <end position="431"/>
    </location>
</feature>
<sequence>MSLHKDSSLPSLPAQTNYITIALFFLLLALIVATIVLGSVPPVDRDALTHHLFVPKLYLQHGGIYEIPEIPFSYYPMNLDLLYMIPLYFGNDIIPKYIHYLFALLTAGLIFNYLKRELSFNYALLGALFFLSIPVIVKLSITVYVDLGVVFFTTASLLLLLSWARTDFRISRLMWAGICCGLAAGTKYNGIVSIVVLTLFVPIIFQRLTSPDKRSNGMALLYCLLFLTIAIITFSPWLTRNALWTGNPIYPLHDALIKRIVSPVTANGIQESAIDKVQKQVKTSNQKRGNHFITRRILYNEQWWQTLLLPFRFFLEGRDDDPRYFDGKLTPFLLFLPFFAILIKLPEKNRQNDRFIFLAFALLYFFFTFFQEALRIRYVAAIVPALVILSMFGLERIDSTIANFKWISETGTGRLSIVITAISIIMLWYNTKYIAEQYTSIQPLPFLNGEISRDNYISLFRPEYPAIKLANSVTSPDTKVLCLFLGNRGYYMDFKPVFDQPYSPSSLLSVFLRSENHDKSVLEMLQARDLSYVLLREDLALSWLHHLDETKRHHIEEFFENDAKPIFKQNGHIFYHLKNRYRGS</sequence>
<feature type="domain" description="ArnT-like N-terminal" evidence="9">
    <location>
        <begin position="98"/>
        <end position="237"/>
    </location>
</feature>
<dbReference type="PANTHER" id="PTHR33908">
    <property type="entry name" value="MANNOSYLTRANSFERASE YKCB-RELATED"/>
    <property type="match status" value="1"/>
</dbReference>
<dbReference type="Pfam" id="PF02366">
    <property type="entry name" value="PMT"/>
    <property type="match status" value="1"/>
</dbReference>
<evidence type="ECO:0000256" key="7">
    <source>
        <dbReference type="ARBA" id="ARBA00023136"/>
    </source>
</evidence>
<dbReference type="InterPro" id="IPR050297">
    <property type="entry name" value="LipidA_mod_glycosyltrf_83"/>
</dbReference>
<feature type="transmembrane region" description="Helical" evidence="8">
    <location>
        <begin position="21"/>
        <end position="40"/>
    </location>
</feature>
<feature type="transmembrane region" description="Helical" evidence="8">
    <location>
        <begin position="355"/>
        <end position="370"/>
    </location>
</feature>
<evidence type="ECO:0000256" key="1">
    <source>
        <dbReference type="ARBA" id="ARBA00004651"/>
    </source>
</evidence>
<evidence type="ECO:0000256" key="2">
    <source>
        <dbReference type="ARBA" id="ARBA00022475"/>
    </source>
</evidence>
<keyword evidence="7 8" id="KW-0472">Membrane</keyword>
<keyword evidence="6 8" id="KW-1133">Transmembrane helix</keyword>
<gene>
    <name evidence="10" type="ORF">SAMN02745124_04417</name>
</gene>
<evidence type="ECO:0000313" key="10">
    <source>
        <dbReference type="EMBL" id="SHI15196.1"/>
    </source>
</evidence>
<dbReference type="STRING" id="1121409.SAMN02745124_04417"/>
<evidence type="ECO:0000256" key="8">
    <source>
        <dbReference type="SAM" id="Phobius"/>
    </source>
</evidence>
<keyword evidence="4 10" id="KW-0808">Transferase</keyword>
<evidence type="ECO:0000256" key="4">
    <source>
        <dbReference type="ARBA" id="ARBA00022679"/>
    </source>
</evidence>
<evidence type="ECO:0000256" key="5">
    <source>
        <dbReference type="ARBA" id="ARBA00022692"/>
    </source>
</evidence>
<dbReference type="InterPro" id="IPR003342">
    <property type="entry name" value="ArnT-like_N"/>
</dbReference>
<feature type="transmembrane region" description="Helical" evidence="8">
    <location>
        <begin position="175"/>
        <end position="205"/>
    </location>
</feature>
<feature type="transmembrane region" description="Helical" evidence="8">
    <location>
        <begin position="217"/>
        <end position="238"/>
    </location>
</feature>